<feature type="transmembrane region" description="Helical" evidence="1">
    <location>
        <begin position="12"/>
        <end position="40"/>
    </location>
</feature>
<feature type="domain" description="DUF7704" evidence="2">
    <location>
        <begin position="13"/>
        <end position="162"/>
    </location>
</feature>
<feature type="transmembrane region" description="Helical" evidence="1">
    <location>
        <begin position="66"/>
        <end position="89"/>
    </location>
</feature>
<dbReference type="PANTHER" id="PTHR37019">
    <property type="entry name" value="CHROMOSOME 1, WHOLE GENOME SHOTGUN SEQUENCE"/>
    <property type="match status" value="1"/>
</dbReference>
<evidence type="ECO:0000313" key="3">
    <source>
        <dbReference type="EMBL" id="SCZ91261.1"/>
    </source>
</evidence>
<name>A0A2X0KX42_9BASI</name>
<dbReference type="AlphaFoldDB" id="A0A2X0KX42"/>
<feature type="transmembrane region" description="Helical" evidence="1">
    <location>
        <begin position="110"/>
        <end position="127"/>
    </location>
</feature>
<dbReference type="Proteomes" id="UP000249723">
    <property type="component" value="Unassembled WGS sequence"/>
</dbReference>
<evidence type="ECO:0000256" key="1">
    <source>
        <dbReference type="SAM" id="Phobius"/>
    </source>
</evidence>
<sequence length="179" mass="20105">MSAKPSRSNTTADVLPFFYFHFFTFVEPLLTIFGSIYATFSPLQYFKELVPIAVASPPLDVNVHRAGIMAVRQLGSCFFLLALIGSVFLRKMATTLKDQPRILESLVARYLWCLAVADLTHIGYTLFDVGTYVAIRPSLWNQLVFGNVAITSFLFVVRLAWFNKIARDSAAPSENKKRA</sequence>
<accession>A0A2X0KX42</accession>
<protein>
    <submittedName>
        <fullName evidence="3">BZ3500_MvSof-1268-A1-R1_Chr1-2g01292 protein</fullName>
    </submittedName>
</protein>
<reference evidence="4" key="1">
    <citation type="submission" date="2016-10" db="EMBL/GenBank/DDBJ databases">
        <authorList>
            <person name="Jeantristanb JTB J.-T."/>
            <person name="Ricardo R."/>
        </authorList>
    </citation>
    <scope>NUCLEOTIDE SEQUENCE [LARGE SCALE GENOMIC DNA]</scope>
</reference>
<dbReference type="OrthoDB" id="2937326at2759"/>
<proteinExistence type="predicted"/>
<dbReference type="PANTHER" id="PTHR37019:SF2">
    <property type="entry name" value="EXPERA DOMAIN-CONTAINING PROTEIN"/>
    <property type="match status" value="1"/>
</dbReference>
<keyword evidence="1" id="KW-0472">Membrane</keyword>
<gene>
    <name evidence="3" type="ORF">BZ3500_MVSOF-1268-A1-R1_CHR1-2G01292</name>
</gene>
<evidence type="ECO:0000259" key="2">
    <source>
        <dbReference type="Pfam" id="PF24803"/>
    </source>
</evidence>
<dbReference type="InterPro" id="IPR056121">
    <property type="entry name" value="DUF7704"/>
</dbReference>
<evidence type="ECO:0000313" key="4">
    <source>
        <dbReference type="Proteomes" id="UP000249723"/>
    </source>
</evidence>
<dbReference type="Pfam" id="PF24803">
    <property type="entry name" value="DUF7704"/>
    <property type="match status" value="1"/>
</dbReference>
<dbReference type="STRING" id="289078.A0A2X0KX42"/>
<keyword evidence="1" id="KW-0812">Transmembrane</keyword>
<keyword evidence="4" id="KW-1185">Reference proteome</keyword>
<dbReference type="EMBL" id="FMWP01000015">
    <property type="protein sequence ID" value="SCZ91261.1"/>
    <property type="molecule type" value="Genomic_DNA"/>
</dbReference>
<organism evidence="3 4">
    <name type="scientific">Microbotryum saponariae</name>
    <dbReference type="NCBI Taxonomy" id="289078"/>
    <lineage>
        <taxon>Eukaryota</taxon>
        <taxon>Fungi</taxon>
        <taxon>Dikarya</taxon>
        <taxon>Basidiomycota</taxon>
        <taxon>Pucciniomycotina</taxon>
        <taxon>Microbotryomycetes</taxon>
        <taxon>Microbotryales</taxon>
        <taxon>Microbotryaceae</taxon>
        <taxon>Microbotryum</taxon>
    </lineage>
</organism>
<feature type="transmembrane region" description="Helical" evidence="1">
    <location>
        <begin position="139"/>
        <end position="161"/>
    </location>
</feature>
<keyword evidence="1" id="KW-1133">Transmembrane helix</keyword>